<reference evidence="2 3" key="1">
    <citation type="submission" date="2017-11" db="EMBL/GenBank/DDBJ databases">
        <title>Rhodohalobacter 15182 sp. nov., isolated from a salt lake.</title>
        <authorList>
            <person name="Han S."/>
        </authorList>
    </citation>
    <scope>NUCLEOTIDE SEQUENCE [LARGE SCALE GENOMIC DNA]</scope>
    <source>
        <strain evidence="2 3">15182</strain>
    </source>
</reference>
<dbReference type="AlphaFoldDB" id="A0A2N0VG88"/>
<proteinExistence type="predicted"/>
<feature type="transmembrane region" description="Helical" evidence="1">
    <location>
        <begin position="134"/>
        <end position="152"/>
    </location>
</feature>
<evidence type="ECO:0000313" key="2">
    <source>
        <dbReference type="EMBL" id="PKD43212.1"/>
    </source>
</evidence>
<dbReference type="EMBL" id="PISP01000003">
    <property type="protein sequence ID" value="PKD43212.1"/>
    <property type="molecule type" value="Genomic_DNA"/>
</dbReference>
<evidence type="ECO:0008006" key="4">
    <source>
        <dbReference type="Google" id="ProtNLM"/>
    </source>
</evidence>
<accession>A0A2N0VG88</accession>
<keyword evidence="1" id="KW-1133">Transmembrane helix</keyword>
<feature type="transmembrane region" description="Helical" evidence="1">
    <location>
        <begin position="89"/>
        <end position="113"/>
    </location>
</feature>
<comment type="caution">
    <text evidence="2">The sequence shown here is derived from an EMBL/GenBank/DDBJ whole genome shotgun (WGS) entry which is preliminary data.</text>
</comment>
<dbReference type="RefSeq" id="WP_101073686.1">
    <property type="nucleotide sequence ID" value="NZ_PISP01000003.1"/>
</dbReference>
<gene>
    <name evidence="2" type="ORF">CWD77_11390</name>
</gene>
<evidence type="ECO:0000256" key="1">
    <source>
        <dbReference type="SAM" id="Phobius"/>
    </source>
</evidence>
<name>A0A2N0VG88_9BACT</name>
<dbReference type="OrthoDB" id="1524345at2"/>
<keyword evidence="1" id="KW-0812">Transmembrane</keyword>
<keyword evidence="1" id="KW-0472">Membrane</keyword>
<sequence>MNSLKDRNSVYYSYAIINFLWYALCGVAILILGSIFTKHTFGLTLETLNIQIPVEADQLTLQTAIDSSMISINSATASLNPDYIMNNRFGLYVGMMISLVIGLGLFLFGFFQLRMILKSAWNDQVFTQMNIKRLKIIAGLIIAFKPLEWLMYQLFIVPIEELMVANEISIRLNFELGSFVFGLLLFALAAVFEKGHDMYQELKLTV</sequence>
<evidence type="ECO:0000313" key="3">
    <source>
        <dbReference type="Proteomes" id="UP000233398"/>
    </source>
</evidence>
<protein>
    <recommendedName>
        <fullName evidence="4">DUF2975 domain-containing protein</fullName>
    </recommendedName>
</protein>
<dbReference type="InterPro" id="IPR021354">
    <property type="entry name" value="DUF2975"/>
</dbReference>
<dbReference type="Proteomes" id="UP000233398">
    <property type="component" value="Unassembled WGS sequence"/>
</dbReference>
<organism evidence="2 3">
    <name type="scientific">Rhodohalobacter barkolensis</name>
    <dbReference type="NCBI Taxonomy" id="2053187"/>
    <lineage>
        <taxon>Bacteria</taxon>
        <taxon>Pseudomonadati</taxon>
        <taxon>Balneolota</taxon>
        <taxon>Balneolia</taxon>
        <taxon>Balneolales</taxon>
        <taxon>Balneolaceae</taxon>
        <taxon>Rhodohalobacter</taxon>
    </lineage>
</organism>
<feature type="transmembrane region" description="Helical" evidence="1">
    <location>
        <begin position="172"/>
        <end position="192"/>
    </location>
</feature>
<keyword evidence="3" id="KW-1185">Reference proteome</keyword>
<dbReference type="Pfam" id="PF11188">
    <property type="entry name" value="DUF2975"/>
    <property type="match status" value="1"/>
</dbReference>
<feature type="transmembrane region" description="Helical" evidence="1">
    <location>
        <begin position="12"/>
        <end position="36"/>
    </location>
</feature>